<gene>
    <name evidence="1" type="ORF">PX52LOC_06910</name>
</gene>
<dbReference type="RefSeq" id="WP_149114182.1">
    <property type="nucleotide sequence ID" value="NZ_CP042425.1"/>
</dbReference>
<evidence type="ECO:0000313" key="2">
    <source>
        <dbReference type="Proteomes" id="UP000324974"/>
    </source>
</evidence>
<reference evidence="2" key="1">
    <citation type="submission" date="2019-08" db="EMBL/GenBank/DDBJ databases">
        <title>Limnoglobus roseus gen. nov., sp. nov., a novel freshwater planctomycete with a giant genome from the family Gemmataceae.</title>
        <authorList>
            <person name="Kulichevskaya I.S."/>
            <person name="Naumoff D.G."/>
            <person name="Miroshnikov K."/>
            <person name="Ivanova A."/>
            <person name="Philippov D.A."/>
            <person name="Hakobyan A."/>
            <person name="Rijpstra I.C."/>
            <person name="Sinninghe Damste J.S."/>
            <person name="Liesack W."/>
            <person name="Dedysh S.N."/>
        </authorList>
    </citation>
    <scope>NUCLEOTIDE SEQUENCE [LARGE SCALE GENOMIC DNA]</scope>
    <source>
        <strain evidence="2">PX52</strain>
    </source>
</reference>
<accession>A0A5C1AKB3</accession>
<name>A0A5C1AKB3_9BACT</name>
<sequence length="361" mass="39480">MQLDYGDLKGMEVFSNSITVQPVWDDGGTHVLYHRWHLNLDLHVSPDAISYTHDPRGDDVPVFDVWGRPINVIQAIKPQGRASAILTMNSIRGALLEPRQRLRLWEYSKLDSGEGVVVNPGSQNPRINPVTERSVEVLVEAPLKDHPLDSRHGPNPISVDVRQVVGLGQTFVVNYQVEAHTPVHGYSLGSADDLLLSNSYTTTSALTSSYACIRRTEGVACFRIEALTKLNIQADSYRSYLFPRCAIGWQRKDLVVTLGEDGATITYSFNDVQAPMMSVQDEGAGVAEVTLNYDEALTRDSDAIEAIIDSYQTVYSLRSAKAFATPHPTKGDDSQAQLAAAIAGLTRHLAAQGAAPKGNQP</sequence>
<proteinExistence type="predicted"/>
<dbReference type="Proteomes" id="UP000324974">
    <property type="component" value="Chromosome"/>
</dbReference>
<dbReference type="EMBL" id="CP042425">
    <property type="protein sequence ID" value="QEL19829.1"/>
    <property type="molecule type" value="Genomic_DNA"/>
</dbReference>
<protein>
    <submittedName>
        <fullName evidence="1">Uncharacterized protein</fullName>
    </submittedName>
</protein>
<dbReference type="AlphaFoldDB" id="A0A5C1AKB3"/>
<dbReference type="KEGG" id="lrs:PX52LOC_06910"/>
<organism evidence="1 2">
    <name type="scientific">Limnoglobus roseus</name>
    <dbReference type="NCBI Taxonomy" id="2598579"/>
    <lineage>
        <taxon>Bacteria</taxon>
        <taxon>Pseudomonadati</taxon>
        <taxon>Planctomycetota</taxon>
        <taxon>Planctomycetia</taxon>
        <taxon>Gemmatales</taxon>
        <taxon>Gemmataceae</taxon>
        <taxon>Limnoglobus</taxon>
    </lineage>
</organism>
<evidence type="ECO:0000313" key="1">
    <source>
        <dbReference type="EMBL" id="QEL19829.1"/>
    </source>
</evidence>
<keyword evidence="2" id="KW-1185">Reference proteome</keyword>